<dbReference type="InParanoid" id="A0A2V0PKB0"/>
<dbReference type="AlphaFoldDB" id="A0A2V0PKB0"/>
<reference evidence="2 3" key="1">
    <citation type="journal article" date="2018" name="Sci. Rep.">
        <title>Raphidocelis subcapitata (=Pseudokirchneriella subcapitata) provides an insight into genome evolution and environmental adaptations in the Sphaeropleales.</title>
        <authorList>
            <person name="Suzuki S."/>
            <person name="Yamaguchi H."/>
            <person name="Nakajima N."/>
            <person name="Kawachi M."/>
        </authorList>
    </citation>
    <scope>NUCLEOTIDE SEQUENCE [LARGE SCALE GENOMIC DNA]</scope>
    <source>
        <strain evidence="2 3">NIES-35</strain>
    </source>
</reference>
<protein>
    <recommendedName>
        <fullName evidence="4">Pherophorin domain-containing protein</fullName>
    </recommendedName>
</protein>
<keyword evidence="3" id="KW-1185">Reference proteome</keyword>
<dbReference type="EMBL" id="BDRX01000184">
    <property type="protein sequence ID" value="GBF99979.1"/>
    <property type="molecule type" value="Genomic_DNA"/>
</dbReference>
<evidence type="ECO:0008006" key="4">
    <source>
        <dbReference type="Google" id="ProtNLM"/>
    </source>
</evidence>
<name>A0A2V0PKB0_9CHLO</name>
<evidence type="ECO:0000313" key="3">
    <source>
        <dbReference type="Proteomes" id="UP000247498"/>
    </source>
</evidence>
<organism evidence="2 3">
    <name type="scientific">Raphidocelis subcapitata</name>
    <dbReference type="NCBI Taxonomy" id="307507"/>
    <lineage>
        <taxon>Eukaryota</taxon>
        <taxon>Viridiplantae</taxon>
        <taxon>Chlorophyta</taxon>
        <taxon>core chlorophytes</taxon>
        <taxon>Chlorophyceae</taxon>
        <taxon>CS clade</taxon>
        <taxon>Sphaeropleales</taxon>
        <taxon>Selenastraceae</taxon>
        <taxon>Raphidocelis</taxon>
    </lineage>
</organism>
<sequence>MAHALTLLVLAVLAAACRADAGTGRHGRLLLAAPACGATVAEGTANASSFTLAFDAASGCVRIGVNATCDAGKGGQCCVGASAPKPPKFSHLLFTPSGSVCATNAELKNIK</sequence>
<keyword evidence="1" id="KW-0732">Signal</keyword>
<comment type="caution">
    <text evidence="2">The sequence shown here is derived from an EMBL/GenBank/DDBJ whole genome shotgun (WGS) entry which is preliminary data.</text>
</comment>
<evidence type="ECO:0000313" key="2">
    <source>
        <dbReference type="EMBL" id="GBF99979.1"/>
    </source>
</evidence>
<gene>
    <name evidence="2" type="ORF">Rsub_13111</name>
</gene>
<feature type="signal peptide" evidence="1">
    <location>
        <begin position="1"/>
        <end position="19"/>
    </location>
</feature>
<accession>A0A2V0PKB0</accession>
<dbReference type="Proteomes" id="UP000247498">
    <property type="component" value="Unassembled WGS sequence"/>
</dbReference>
<proteinExistence type="predicted"/>
<evidence type="ECO:0000256" key="1">
    <source>
        <dbReference type="SAM" id="SignalP"/>
    </source>
</evidence>
<feature type="chain" id="PRO_5015836580" description="Pherophorin domain-containing protein" evidence="1">
    <location>
        <begin position="20"/>
        <end position="111"/>
    </location>
</feature>